<comment type="caution">
    <text evidence="3">The sequence shown here is derived from an EMBL/GenBank/DDBJ whole genome shotgun (WGS) entry which is preliminary data.</text>
</comment>
<evidence type="ECO:0000259" key="2">
    <source>
        <dbReference type="PROSITE" id="PS50887"/>
    </source>
</evidence>
<dbReference type="Proteomes" id="UP000294886">
    <property type="component" value="Unassembled WGS sequence"/>
</dbReference>
<feature type="domain" description="EAL" evidence="1">
    <location>
        <begin position="1"/>
        <end position="192"/>
    </location>
</feature>
<dbReference type="InterPro" id="IPR046342">
    <property type="entry name" value="CBS_dom_sf"/>
</dbReference>
<dbReference type="Gene3D" id="3.20.20.450">
    <property type="entry name" value="EAL domain"/>
    <property type="match status" value="1"/>
</dbReference>
<dbReference type="Gene3D" id="3.30.70.270">
    <property type="match status" value="1"/>
</dbReference>
<dbReference type="AlphaFoldDB" id="A0A4R2JNW2"/>
<dbReference type="PANTHER" id="PTHR33121">
    <property type="entry name" value="CYCLIC DI-GMP PHOSPHODIESTERASE PDEF"/>
    <property type="match status" value="1"/>
</dbReference>
<dbReference type="SUPFAM" id="SSF55073">
    <property type="entry name" value="Nucleotide cyclase"/>
    <property type="match status" value="1"/>
</dbReference>
<dbReference type="Gene3D" id="3.10.580.10">
    <property type="entry name" value="CBS-domain"/>
    <property type="match status" value="1"/>
</dbReference>
<dbReference type="InterPro" id="IPR050706">
    <property type="entry name" value="Cyclic-di-GMP_PDE-like"/>
</dbReference>
<dbReference type="Pfam" id="PF00563">
    <property type="entry name" value="EAL"/>
    <property type="match status" value="1"/>
</dbReference>
<dbReference type="RefSeq" id="WP_132040349.1">
    <property type="nucleotide sequence ID" value="NZ_SLWU01000021.1"/>
</dbReference>
<dbReference type="SMART" id="SM00052">
    <property type="entry name" value="EAL"/>
    <property type="match status" value="1"/>
</dbReference>
<feature type="domain" description="GGDEF" evidence="2">
    <location>
        <begin position="372"/>
        <end position="524"/>
    </location>
</feature>
<evidence type="ECO:0000313" key="4">
    <source>
        <dbReference type="Proteomes" id="UP000294886"/>
    </source>
</evidence>
<dbReference type="Pfam" id="PF00990">
    <property type="entry name" value="GGDEF"/>
    <property type="match status" value="1"/>
</dbReference>
<dbReference type="PANTHER" id="PTHR33121:SF76">
    <property type="entry name" value="SIGNALING PROTEIN"/>
    <property type="match status" value="1"/>
</dbReference>
<dbReference type="SUPFAM" id="SSF141868">
    <property type="entry name" value="EAL domain-like"/>
    <property type="match status" value="1"/>
</dbReference>
<dbReference type="SMART" id="SM00267">
    <property type="entry name" value="GGDEF"/>
    <property type="match status" value="1"/>
</dbReference>
<dbReference type="PROSITE" id="PS50883">
    <property type="entry name" value="EAL"/>
    <property type="match status" value="1"/>
</dbReference>
<reference evidence="3 4" key="1">
    <citation type="submission" date="2019-03" db="EMBL/GenBank/DDBJ databases">
        <title>Genomic Encyclopedia of Type Strains, Phase IV (KMG-IV): sequencing the most valuable type-strain genomes for metagenomic binning, comparative biology and taxonomic classification.</title>
        <authorList>
            <person name="Goeker M."/>
        </authorList>
    </citation>
    <scope>NUCLEOTIDE SEQUENCE [LARGE SCALE GENOMIC DNA]</scope>
    <source>
        <strain evidence="3 4">DSM 13054</strain>
    </source>
</reference>
<dbReference type="GO" id="GO:0071111">
    <property type="term" value="F:cyclic-guanylate-specific phosphodiesterase activity"/>
    <property type="evidence" value="ECO:0007669"/>
    <property type="project" value="InterPro"/>
</dbReference>
<sequence>MNLLWDLELVTRIKAIETFNSFKSDKLLFLNVDPEIIKDEHFIRGTTKEILQFYGINPSNLIFEITEKTAIKDYKAFKNAIDNYKSQGYKIAIDDVGAGYSGLSAIAQIKPYYVKIDMSLIRNIDKDNFKRAIVKALMEFASNTNIKLIAEGIETVDELYTVIEIGIPLGQGFFLAKPSKELVCIDEDVKKLIMERNAYVERLKFASAFTVKIGEIARQDAPISPFTLGSEIERIFVANPNLQRITVVNDKKVVGLIMRKEFFSHIGTQYGWAVYMKRPIYKLMDPNPLVFDYNVSINDVVKAVTTREEDKLYDYIVVEKDGNYYGVVPVITLLEKSMELELNIAKYSNLLTGLPGNFIIERKIRKVISKDEPFFLMYFDLNNFKAYNDVYGFERGDKVLKYVANILERHLYFYKDSFLGHIGGDDFVAIVKTYDVERLCKNIIEEFDYNIVRFYSELDVKRGYIHATDRLGNEGDFPIMGISIAVVNNSNRKFSDIDEISRIASHVKMECKKYKKSHYIIESLEKGKQAMI</sequence>
<evidence type="ECO:0000313" key="3">
    <source>
        <dbReference type="EMBL" id="TCO60422.1"/>
    </source>
</evidence>
<organism evidence="3 4">
    <name type="scientific">Caldanaerobacter subterraneus</name>
    <dbReference type="NCBI Taxonomy" id="911092"/>
    <lineage>
        <taxon>Bacteria</taxon>
        <taxon>Bacillati</taxon>
        <taxon>Bacillota</taxon>
        <taxon>Clostridia</taxon>
        <taxon>Thermoanaerobacterales</taxon>
        <taxon>Thermoanaerobacteraceae</taxon>
        <taxon>Caldanaerobacter</taxon>
    </lineage>
</organism>
<dbReference type="InterPro" id="IPR001633">
    <property type="entry name" value="EAL_dom"/>
</dbReference>
<dbReference type="CDD" id="cd04598">
    <property type="entry name" value="CBS_pair_GGDEF_EAL"/>
    <property type="match status" value="1"/>
</dbReference>
<name>A0A4R2JNW2_9THEO</name>
<gene>
    <name evidence="3" type="ORF">EV203_12139</name>
</gene>
<evidence type="ECO:0000259" key="1">
    <source>
        <dbReference type="PROSITE" id="PS50883"/>
    </source>
</evidence>
<protein>
    <submittedName>
        <fullName evidence="3">Diguanylate cyclase/phosphodiesterase</fullName>
    </submittedName>
</protein>
<dbReference type="CDD" id="cd01949">
    <property type="entry name" value="GGDEF"/>
    <property type="match status" value="1"/>
</dbReference>
<dbReference type="EMBL" id="SLWU01000021">
    <property type="protein sequence ID" value="TCO60422.1"/>
    <property type="molecule type" value="Genomic_DNA"/>
</dbReference>
<dbReference type="NCBIfam" id="TIGR00254">
    <property type="entry name" value="GGDEF"/>
    <property type="match status" value="1"/>
</dbReference>
<dbReference type="InterPro" id="IPR043128">
    <property type="entry name" value="Rev_trsase/Diguanyl_cyclase"/>
</dbReference>
<accession>A0A4R2JNW2</accession>
<dbReference type="InterPro" id="IPR000160">
    <property type="entry name" value="GGDEF_dom"/>
</dbReference>
<proteinExistence type="predicted"/>
<dbReference type="InterPro" id="IPR029787">
    <property type="entry name" value="Nucleotide_cyclase"/>
</dbReference>
<dbReference type="CDD" id="cd01948">
    <property type="entry name" value="EAL"/>
    <property type="match status" value="1"/>
</dbReference>
<dbReference type="InterPro" id="IPR035919">
    <property type="entry name" value="EAL_sf"/>
</dbReference>
<dbReference type="SUPFAM" id="SSF54631">
    <property type="entry name" value="CBS-domain pair"/>
    <property type="match status" value="1"/>
</dbReference>
<dbReference type="PROSITE" id="PS50887">
    <property type="entry name" value="GGDEF"/>
    <property type="match status" value="1"/>
</dbReference>